<evidence type="ECO:0000313" key="2">
    <source>
        <dbReference type="Proteomes" id="UP000249065"/>
    </source>
</evidence>
<proteinExistence type="predicted"/>
<dbReference type="AlphaFoldDB" id="A0A327M5H5"/>
<dbReference type="EMBL" id="QLIX01000012">
    <property type="protein sequence ID" value="RAI57989.1"/>
    <property type="molecule type" value="Genomic_DNA"/>
</dbReference>
<dbReference type="RefSeq" id="WP_111470872.1">
    <property type="nucleotide sequence ID" value="NZ_QLIX01000012.1"/>
</dbReference>
<dbReference type="Pfam" id="PF20223">
    <property type="entry name" value="DUF6582"/>
    <property type="match status" value="1"/>
</dbReference>
<gene>
    <name evidence="1" type="ORF">DOO78_16015</name>
</gene>
<evidence type="ECO:0000313" key="1">
    <source>
        <dbReference type="EMBL" id="RAI57989.1"/>
    </source>
</evidence>
<keyword evidence="2" id="KW-1185">Reference proteome</keyword>
<accession>A0A327M5H5</accession>
<protein>
    <submittedName>
        <fullName evidence="1">Uncharacterized protein</fullName>
    </submittedName>
</protein>
<sequence length="80" mass="9417">MAELDKTARDKLSSREFAFPRQRKEPLEDARHVRNAVARFDQVQGVSDAERDEAWKRIQAAARKFGVELKERHWRELGKP</sequence>
<dbReference type="Proteomes" id="UP000249065">
    <property type="component" value="Unassembled WGS sequence"/>
</dbReference>
<comment type="caution">
    <text evidence="1">The sequence shown here is derived from an EMBL/GenBank/DDBJ whole genome shotgun (WGS) entry which is preliminary data.</text>
</comment>
<dbReference type="InterPro" id="IPR046489">
    <property type="entry name" value="DUF6582"/>
</dbReference>
<dbReference type="OrthoDB" id="7279918at2"/>
<organism evidence="1 2">
    <name type="scientific">Roseicella frigidaeris</name>
    <dbReference type="NCBI Taxonomy" id="2230885"/>
    <lineage>
        <taxon>Bacteria</taxon>
        <taxon>Pseudomonadati</taxon>
        <taxon>Pseudomonadota</taxon>
        <taxon>Alphaproteobacteria</taxon>
        <taxon>Acetobacterales</taxon>
        <taxon>Roseomonadaceae</taxon>
        <taxon>Roseicella</taxon>
    </lineage>
</organism>
<name>A0A327M5H5_9PROT</name>
<reference evidence="2" key="1">
    <citation type="submission" date="2018-06" db="EMBL/GenBank/DDBJ databases">
        <authorList>
            <person name="Khan S.A."/>
        </authorList>
    </citation>
    <scope>NUCLEOTIDE SEQUENCE [LARGE SCALE GENOMIC DNA]</scope>
    <source>
        <strain evidence="2">DB-1506</strain>
    </source>
</reference>